<reference evidence="1 2" key="1">
    <citation type="journal article" date="2018" name="Arch. Microbiol.">
        <title>New insights into the metabolic potential of the phototrophic purple bacterium Rhodopila globiformis DSM 161(T) from its draft genome sequence and evidence for a vanadium-dependent nitrogenase.</title>
        <authorList>
            <person name="Imhoff J.F."/>
            <person name="Rahn T."/>
            <person name="Kunzel S."/>
            <person name="Neulinger S.C."/>
        </authorList>
    </citation>
    <scope>NUCLEOTIDE SEQUENCE [LARGE SCALE GENOMIC DNA]</scope>
    <source>
        <strain evidence="1 2">DSM 161</strain>
    </source>
</reference>
<evidence type="ECO:0000313" key="1">
    <source>
        <dbReference type="EMBL" id="PPQ28059.1"/>
    </source>
</evidence>
<accession>A0A2S6N0D9</accession>
<dbReference type="EMBL" id="NHRY01000250">
    <property type="protein sequence ID" value="PPQ28059.1"/>
    <property type="molecule type" value="Genomic_DNA"/>
</dbReference>
<comment type="caution">
    <text evidence="1">The sequence shown here is derived from an EMBL/GenBank/DDBJ whole genome shotgun (WGS) entry which is preliminary data.</text>
</comment>
<protein>
    <submittedName>
        <fullName evidence="1">Uncharacterized protein</fullName>
    </submittedName>
</protein>
<evidence type="ECO:0000313" key="2">
    <source>
        <dbReference type="Proteomes" id="UP000239724"/>
    </source>
</evidence>
<dbReference type="AlphaFoldDB" id="A0A2S6N0D9"/>
<gene>
    <name evidence="1" type="ORF">CCS01_25670</name>
</gene>
<sequence length="152" mass="17532">MMIVNQNGRVRPGNWEQASTNDLTDGWRWFVRQLPGAAEFREIVVIQRARAAVGGVVLTKRNPTQARWLRREAPKYTRLPTLLGVQLNQGVLTDENSIVNDRVSGPRWRVSRPRESVRIQTTIRIRNDIKQRNRLIAVHANRETMIAQMDAL</sequence>
<dbReference type="Proteomes" id="UP000239724">
    <property type="component" value="Unassembled WGS sequence"/>
</dbReference>
<proteinExistence type="predicted"/>
<keyword evidence="2" id="KW-1185">Reference proteome</keyword>
<organism evidence="1 2">
    <name type="scientific">Rhodopila globiformis</name>
    <name type="common">Rhodopseudomonas globiformis</name>
    <dbReference type="NCBI Taxonomy" id="1071"/>
    <lineage>
        <taxon>Bacteria</taxon>
        <taxon>Pseudomonadati</taxon>
        <taxon>Pseudomonadota</taxon>
        <taxon>Alphaproteobacteria</taxon>
        <taxon>Acetobacterales</taxon>
        <taxon>Acetobacteraceae</taxon>
        <taxon>Rhodopila</taxon>
    </lineage>
</organism>
<name>A0A2S6N0D9_RHOGL</name>